<evidence type="ECO:0000313" key="2">
    <source>
        <dbReference type="Proteomes" id="UP001178281"/>
    </source>
</evidence>
<evidence type="ECO:0000313" key="1">
    <source>
        <dbReference type="EMBL" id="MDP0399688.1"/>
    </source>
</evidence>
<dbReference type="Proteomes" id="UP001178281">
    <property type="component" value="Unassembled WGS sequence"/>
</dbReference>
<proteinExistence type="predicted"/>
<comment type="caution">
    <text evidence="1">The sequence shown here is derived from an EMBL/GenBank/DDBJ whole genome shotgun (WGS) entry which is preliminary data.</text>
</comment>
<keyword evidence="2" id="KW-1185">Reference proteome</keyword>
<organism evidence="1 2">
    <name type="scientific">Tsukamurella strandjordii</name>
    <dbReference type="NCBI Taxonomy" id="147577"/>
    <lineage>
        <taxon>Bacteria</taxon>
        <taxon>Bacillati</taxon>
        <taxon>Actinomycetota</taxon>
        <taxon>Actinomycetes</taxon>
        <taxon>Mycobacteriales</taxon>
        <taxon>Tsukamurellaceae</taxon>
        <taxon>Tsukamurella</taxon>
    </lineage>
</organism>
<reference evidence="1" key="1">
    <citation type="submission" date="2023-08" db="EMBL/GenBank/DDBJ databases">
        <title>The draft genome of Tsukamurella strandjordii strain 050030.</title>
        <authorList>
            <person name="Zhao F."/>
            <person name="Feng Y."/>
            <person name="Zong Z."/>
        </authorList>
    </citation>
    <scope>NUCLEOTIDE SEQUENCE</scope>
    <source>
        <strain evidence="1">050030</strain>
    </source>
</reference>
<gene>
    <name evidence="1" type="ORF">Q7X28_17330</name>
</gene>
<name>A0AA90NIM3_9ACTN</name>
<protein>
    <submittedName>
        <fullName evidence="1">Uncharacterized protein</fullName>
    </submittedName>
</protein>
<sequence length="50" mass="5502">MVSVLALVAFVVVLAWLTHDPSDLDFRARDRRQAAADRDRHSGSDGVIVP</sequence>
<dbReference type="EMBL" id="JAUTIX010000007">
    <property type="protein sequence ID" value="MDP0399688.1"/>
    <property type="molecule type" value="Genomic_DNA"/>
</dbReference>
<dbReference type="AlphaFoldDB" id="A0AA90NIM3"/>
<dbReference type="RefSeq" id="WP_220657254.1">
    <property type="nucleotide sequence ID" value="NZ_BAAAII010000008.1"/>
</dbReference>
<accession>A0AA90NIM3</accession>